<evidence type="ECO:0000313" key="3">
    <source>
        <dbReference type="Proteomes" id="UP000765509"/>
    </source>
</evidence>
<gene>
    <name evidence="2" type="ORF">O181_009254</name>
</gene>
<dbReference type="Proteomes" id="UP000765509">
    <property type="component" value="Unassembled WGS sequence"/>
</dbReference>
<dbReference type="EMBL" id="AVOT02002217">
    <property type="protein sequence ID" value="MBW0469539.1"/>
    <property type="molecule type" value="Genomic_DNA"/>
</dbReference>
<reference evidence="2" key="1">
    <citation type="submission" date="2021-03" db="EMBL/GenBank/DDBJ databases">
        <title>Draft genome sequence of rust myrtle Austropuccinia psidii MF-1, a brazilian biotype.</title>
        <authorList>
            <person name="Quecine M.C."/>
            <person name="Pachon D.M.R."/>
            <person name="Bonatelli M.L."/>
            <person name="Correr F.H."/>
            <person name="Franceschini L.M."/>
            <person name="Leite T.F."/>
            <person name="Margarido G.R.A."/>
            <person name="Almeida C.A."/>
            <person name="Ferrarezi J.A."/>
            <person name="Labate C.A."/>
        </authorList>
    </citation>
    <scope>NUCLEOTIDE SEQUENCE</scope>
    <source>
        <strain evidence="2">MF-1</strain>
    </source>
</reference>
<evidence type="ECO:0000313" key="2">
    <source>
        <dbReference type="EMBL" id="MBW0469539.1"/>
    </source>
</evidence>
<keyword evidence="3" id="KW-1185">Reference proteome</keyword>
<evidence type="ECO:0000259" key="1">
    <source>
        <dbReference type="Pfam" id="PF07727"/>
    </source>
</evidence>
<comment type="caution">
    <text evidence="2">The sequence shown here is derived from an EMBL/GenBank/DDBJ whole genome shotgun (WGS) entry which is preliminary data.</text>
</comment>
<sequence>MDNIAIFGKEVEGCKMQISGKFEIKDNGVAGLMLGVKISQEGGYITLDQQHFTESLLELYGMAESLPLSTPLFMNSHLEPATLEEMAEFNSLRISYRSTIGSINYLSTATCPNLFFAVRSLSQFLERPVIKHWKGFFHVLRYSNGFQELGLA</sequence>
<protein>
    <recommendedName>
        <fullName evidence="1">Reverse transcriptase Ty1/copia-type domain-containing protein</fullName>
    </recommendedName>
</protein>
<dbReference type="Pfam" id="PF07727">
    <property type="entry name" value="RVT_2"/>
    <property type="match status" value="1"/>
</dbReference>
<name>A0A9Q3GJN8_9BASI</name>
<dbReference type="OrthoDB" id="1740642at2759"/>
<proteinExistence type="predicted"/>
<dbReference type="AlphaFoldDB" id="A0A9Q3GJN8"/>
<dbReference type="InterPro" id="IPR013103">
    <property type="entry name" value="RVT_2"/>
</dbReference>
<organism evidence="2 3">
    <name type="scientific">Austropuccinia psidii MF-1</name>
    <dbReference type="NCBI Taxonomy" id="1389203"/>
    <lineage>
        <taxon>Eukaryota</taxon>
        <taxon>Fungi</taxon>
        <taxon>Dikarya</taxon>
        <taxon>Basidiomycota</taxon>
        <taxon>Pucciniomycotina</taxon>
        <taxon>Pucciniomycetes</taxon>
        <taxon>Pucciniales</taxon>
        <taxon>Sphaerophragmiaceae</taxon>
        <taxon>Austropuccinia</taxon>
    </lineage>
</organism>
<accession>A0A9Q3GJN8</accession>
<feature type="domain" description="Reverse transcriptase Ty1/copia-type" evidence="1">
    <location>
        <begin position="9"/>
        <end position="72"/>
    </location>
</feature>